<sequence>MFTKQQIKTICLKAWLHEELEYAERKTLLQQGIQVVEDEKVKFLRENGNKLLKAWFFQGCTKKNINQLQKKFKFFKKYYNQIHSSIEYIIKKFPEQDLKNNWIPLYLALAICKRSSEYRFNVLPIELNNIDIDEMIKAYISSNDIPDNIKAIYWKLCRKILEDLEKL</sequence>
<evidence type="ECO:0000313" key="1">
    <source>
        <dbReference type="EMBL" id="TLS99899.1"/>
    </source>
</evidence>
<organism evidence="1 2">
    <name type="scientific">Aliarcobacter cibarius</name>
    <dbReference type="NCBI Taxonomy" id="255507"/>
    <lineage>
        <taxon>Bacteria</taxon>
        <taxon>Pseudomonadati</taxon>
        <taxon>Campylobacterota</taxon>
        <taxon>Epsilonproteobacteria</taxon>
        <taxon>Campylobacterales</taxon>
        <taxon>Arcobacteraceae</taxon>
        <taxon>Aliarcobacter</taxon>
    </lineage>
</organism>
<protein>
    <submittedName>
        <fullName evidence="1">Uncharacterized protein</fullName>
    </submittedName>
</protein>
<evidence type="ECO:0000313" key="2">
    <source>
        <dbReference type="Proteomes" id="UP000305417"/>
    </source>
</evidence>
<reference evidence="1 2" key="1">
    <citation type="submission" date="2019-05" db="EMBL/GenBank/DDBJ databases">
        <title>Arcobacter cibarius and Arcobacter thereius providing challenges in identification an antibiotic susceptibility and Quinolone resistance.</title>
        <authorList>
            <person name="Busch A."/>
            <person name="Hanel I."/>
            <person name="Hotzel H."/>
            <person name="Tomaso H."/>
        </authorList>
    </citation>
    <scope>NUCLEOTIDE SEQUENCE [LARGE SCALE GENOMIC DNA]</scope>
    <source>
        <strain evidence="1 2">16CS0831-2</strain>
    </source>
</reference>
<name>A0ABY2V8Q0_9BACT</name>
<proteinExistence type="predicted"/>
<dbReference type="RefSeq" id="WP_138108653.1">
    <property type="nucleotide sequence ID" value="NZ_VBUC01000009.1"/>
</dbReference>
<accession>A0ABY2V8Q0</accession>
<keyword evidence="2" id="KW-1185">Reference proteome</keyword>
<dbReference type="Proteomes" id="UP000305417">
    <property type="component" value="Unassembled WGS sequence"/>
</dbReference>
<gene>
    <name evidence="1" type="ORF">FE247_05050</name>
</gene>
<comment type="caution">
    <text evidence="1">The sequence shown here is derived from an EMBL/GenBank/DDBJ whole genome shotgun (WGS) entry which is preliminary data.</text>
</comment>
<dbReference type="EMBL" id="VBUC01000009">
    <property type="protein sequence ID" value="TLS99899.1"/>
    <property type="molecule type" value="Genomic_DNA"/>
</dbReference>